<evidence type="ECO:0000313" key="1">
    <source>
        <dbReference type="EMBL" id="SCZ86291.1"/>
    </source>
</evidence>
<evidence type="ECO:0000313" key="2">
    <source>
        <dbReference type="Proteomes" id="UP000198729"/>
    </source>
</evidence>
<proteinExistence type="predicted"/>
<sequence length="25" mass="2839">MNAYDTNIPELNVEGITVKDIKTFI</sequence>
<organism evidence="1 2">
    <name type="scientific">Nitrosomonas mobilis</name>
    <dbReference type="NCBI Taxonomy" id="51642"/>
    <lineage>
        <taxon>Bacteria</taxon>
        <taxon>Pseudomonadati</taxon>
        <taxon>Pseudomonadota</taxon>
        <taxon>Betaproteobacteria</taxon>
        <taxon>Nitrosomonadales</taxon>
        <taxon>Nitrosomonadaceae</taxon>
        <taxon>Nitrosomonas</taxon>
    </lineage>
</organism>
<dbReference type="Proteomes" id="UP000198729">
    <property type="component" value="Unassembled WGS sequence"/>
</dbReference>
<dbReference type="EMBL" id="FMWO01000060">
    <property type="protein sequence ID" value="SCZ86291.1"/>
    <property type="molecule type" value="Genomic_DNA"/>
</dbReference>
<accession>A0A1G5SIB4</accession>
<protein>
    <submittedName>
        <fullName evidence="1">Uncharacterized protein</fullName>
    </submittedName>
</protein>
<dbReference type="AlphaFoldDB" id="A0A1G5SIB4"/>
<reference evidence="1 2" key="1">
    <citation type="submission" date="2016-10" db="EMBL/GenBank/DDBJ databases">
        <authorList>
            <person name="de Groot N.N."/>
        </authorList>
    </citation>
    <scope>NUCLEOTIDE SEQUENCE [LARGE SCALE GENOMIC DNA]</scope>
    <source>
        <strain evidence="1">1</strain>
    </source>
</reference>
<gene>
    <name evidence="1" type="ORF">NSMM_510009</name>
</gene>
<name>A0A1G5SIB4_9PROT</name>
<keyword evidence="2" id="KW-1185">Reference proteome</keyword>
<dbReference type="STRING" id="51642.NSMM_510009"/>